<proteinExistence type="predicted"/>
<keyword evidence="1" id="KW-0175">Coiled coil</keyword>
<sequence>MLSNLLTLADYEFFNGVPDHVALNKSWKKLGQYAHELCKDVKLRYNECKKKLAKLQAEHKDKSAAHDLLLKDYEAALTIEKALHDRVDELEDEKKEWDNTQEKQATRIKQLETKLEESVTEAHQLRKERKDFAAKCGLGQMPTTTAAAAGKAAVDAAVGVVVVLVMACRWSRWLVPWQRRRESADVSVVVTSGCSDDGGLRRWGSFGGVVVG</sequence>
<evidence type="ECO:0000256" key="1">
    <source>
        <dbReference type="SAM" id="Coils"/>
    </source>
</evidence>
<reference evidence="2" key="1">
    <citation type="journal article" date="2019" name="Sci. Rep.">
        <title>Draft genome of Tanacetum cinerariifolium, the natural source of mosquito coil.</title>
        <authorList>
            <person name="Yamashiro T."/>
            <person name="Shiraishi A."/>
            <person name="Satake H."/>
            <person name="Nakayama K."/>
        </authorList>
    </citation>
    <scope>NUCLEOTIDE SEQUENCE</scope>
</reference>
<accession>A0A699IQA4</accession>
<feature type="coiled-coil region" evidence="1">
    <location>
        <begin position="38"/>
        <end position="128"/>
    </location>
</feature>
<dbReference type="AlphaFoldDB" id="A0A699IQA4"/>
<gene>
    <name evidence="2" type="ORF">Tci_557015</name>
</gene>
<organism evidence="2">
    <name type="scientific">Tanacetum cinerariifolium</name>
    <name type="common">Dalmatian daisy</name>
    <name type="synonym">Chrysanthemum cinerariifolium</name>
    <dbReference type="NCBI Taxonomy" id="118510"/>
    <lineage>
        <taxon>Eukaryota</taxon>
        <taxon>Viridiplantae</taxon>
        <taxon>Streptophyta</taxon>
        <taxon>Embryophyta</taxon>
        <taxon>Tracheophyta</taxon>
        <taxon>Spermatophyta</taxon>
        <taxon>Magnoliopsida</taxon>
        <taxon>eudicotyledons</taxon>
        <taxon>Gunneridae</taxon>
        <taxon>Pentapetalae</taxon>
        <taxon>asterids</taxon>
        <taxon>campanulids</taxon>
        <taxon>Asterales</taxon>
        <taxon>Asteraceae</taxon>
        <taxon>Asteroideae</taxon>
        <taxon>Anthemideae</taxon>
        <taxon>Anthemidinae</taxon>
        <taxon>Tanacetum</taxon>
    </lineage>
</organism>
<comment type="caution">
    <text evidence="2">The sequence shown here is derived from an EMBL/GenBank/DDBJ whole genome shotgun (WGS) entry which is preliminary data.</text>
</comment>
<protein>
    <submittedName>
        <fullName evidence="2">Uncharacterized protein</fullName>
    </submittedName>
</protein>
<evidence type="ECO:0000313" key="2">
    <source>
        <dbReference type="EMBL" id="GEZ85042.1"/>
    </source>
</evidence>
<name>A0A699IQA4_TANCI</name>
<dbReference type="EMBL" id="BKCJ010332155">
    <property type="protein sequence ID" value="GEZ85042.1"/>
    <property type="molecule type" value="Genomic_DNA"/>
</dbReference>